<name>A0A9P0Z8A7_CUSEU</name>
<evidence type="ECO:0000313" key="2">
    <source>
        <dbReference type="Proteomes" id="UP001152484"/>
    </source>
</evidence>
<organism evidence="1 2">
    <name type="scientific">Cuscuta europaea</name>
    <name type="common">European dodder</name>
    <dbReference type="NCBI Taxonomy" id="41803"/>
    <lineage>
        <taxon>Eukaryota</taxon>
        <taxon>Viridiplantae</taxon>
        <taxon>Streptophyta</taxon>
        <taxon>Embryophyta</taxon>
        <taxon>Tracheophyta</taxon>
        <taxon>Spermatophyta</taxon>
        <taxon>Magnoliopsida</taxon>
        <taxon>eudicotyledons</taxon>
        <taxon>Gunneridae</taxon>
        <taxon>Pentapetalae</taxon>
        <taxon>asterids</taxon>
        <taxon>lamiids</taxon>
        <taxon>Solanales</taxon>
        <taxon>Convolvulaceae</taxon>
        <taxon>Cuscuteae</taxon>
        <taxon>Cuscuta</taxon>
        <taxon>Cuscuta subgen. Cuscuta</taxon>
    </lineage>
</organism>
<reference evidence="1" key="1">
    <citation type="submission" date="2022-07" db="EMBL/GenBank/DDBJ databases">
        <authorList>
            <person name="Macas J."/>
            <person name="Novak P."/>
            <person name="Neumann P."/>
        </authorList>
    </citation>
    <scope>NUCLEOTIDE SEQUENCE</scope>
</reference>
<dbReference type="Proteomes" id="UP001152484">
    <property type="component" value="Unassembled WGS sequence"/>
</dbReference>
<sequence>MYQQWEILDVSTSTLKVAEKCGEMTSIVRDMFVHYMIVIGVGNKVKGLEKAKVKIVVMNWRHENYEFEYGVLTMRVMETYMGQGSKGWDIGIKKGEKKHIDTLRVRYSATILSADYNETKNKNVQEIKKDAKVKKQDKGKIKK</sequence>
<keyword evidence="2" id="KW-1185">Reference proteome</keyword>
<proteinExistence type="predicted"/>
<dbReference type="EMBL" id="CAMAPE010000030">
    <property type="protein sequence ID" value="CAH9093317.1"/>
    <property type="molecule type" value="Genomic_DNA"/>
</dbReference>
<protein>
    <submittedName>
        <fullName evidence="1">Uncharacterized protein</fullName>
    </submittedName>
</protein>
<evidence type="ECO:0000313" key="1">
    <source>
        <dbReference type="EMBL" id="CAH9093317.1"/>
    </source>
</evidence>
<accession>A0A9P0Z8A7</accession>
<comment type="caution">
    <text evidence="1">The sequence shown here is derived from an EMBL/GenBank/DDBJ whole genome shotgun (WGS) entry which is preliminary data.</text>
</comment>
<dbReference type="AlphaFoldDB" id="A0A9P0Z8A7"/>
<dbReference type="OrthoDB" id="1749738at2759"/>
<gene>
    <name evidence="1" type="ORF">CEURO_LOCUS12302</name>
</gene>